<reference evidence="6 7" key="1">
    <citation type="submission" date="2022-01" db="EMBL/GenBank/DDBJ databases">
        <title>Desulfofustis limnae sp. nov., a novel mesophilic sulfate-reducing bacterium isolated from marsh soil.</title>
        <authorList>
            <person name="Watanabe M."/>
            <person name="Takahashi A."/>
            <person name="Kojima H."/>
            <person name="Fukui M."/>
        </authorList>
    </citation>
    <scope>NUCLEOTIDE SEQUENCE [LARGE SCALE GENOMIC DNA]</scope>
    <source>
        <strain evidence="6 7">PPLL</strain>
    </source>
</reference>
<proteinExistence type="predicted"/>
<dbReference type="Pfam" id="PF00155">
    <property type="entry name" value="Aminotran_1_2"/>
    <property type="match status" value="1"/>
</dbReference>
<keyword evidence="3" id="KW-0808">Transferase</keyword>
<dbReference type="Proteomes" id="UP000830055">
    <property type="component" value="Chromosome"/>
</dbReference>
<evidence type="ECO:0000313" key="7">
    <source>
        <dbReference type="Proteomes" id="UP000830055"/>
    </source>
</evidence>
<dbReference type="EMBL" id="AP025516">
    <property type="protein sequence ID" value="BDD87430.1"/>
    <property type="molecule type" value="Genomic_DNA"/>
</dbReference>
<comment type="cofactor">
    <cofactor evidence="1">
        <name>pyridoxal 5'-phosphate</name>
        <dbReference type="ChEBI" id="CHEBI:597326"/>
    </cofactor>
</comment>
<evidence type="ECO:0000313" key="6">
    <source>
        <dbReference type="EMBL" id="BDD87430.1"/>
    </source>
</evidence>
<evidence type="ECO:0000256" key="1">
    <source>
        <dbReference type="ARBA" id="ARBA00001933"/>
    </source>
</evidence>
<dbReference type="SUPFAM" id="SSF53383">
    <property type="entry name" value="PLP-dependent transferases"/>
    <property type="match status" value="1"/>
</dbReference>
<evidence type="ECO:0000256" key="2">
    <source>
        <dbReference type="ARBA" id="ARBA00022576"/>
    </source>
</evidence>
<dbReference type="InterPro" id="IPR015424">
    <property type="entry name" value="PyrdxlP-dep_Trfase"/>
</dbReference>
<name>A0ABN6M5D5_9BACT</name>
<evidence type="ECO:0000259" key="5">
    <source>
        <dbReference type="Pfam" id="PF00155"/>
    </source>
</evidence>
<dbReference type="Gene3D" id="3.40.640.10">
    <property type="entry name" value="Type I PLP-dependent aspartate aminotransferase-like (Major domain)"/>
    <property type="match status" value="1"/>
</dbReference>
<keyword evidence="2 6" id="KW-0032">Aminotransferase</keyword>
<dbReference type="Gene3D" id="3.90.1150.10">
    <property type="entry name" value="Aspartate Aminotransferase, domain 1"/>
    <property type="match status" value="1"/>
</dbReference>
<dbReference type="PANTHER" id="PTHR42790">
    <property type="entry name" value="AMINOTRANSFERASE"/>
    <property type="match status" value="1"/>
</dbReference>
<feature type="domain" description="Aminotransferase class I/classII large" evidence="5">
    <location>
        <begin position="53"/>
        <end position="384"/>
    </location>
</feature>
<dbReference type="InterPro" id="IPR004839">
    <property type="entry name" value="Aminotransferase_I/II_large"/>
</dbReference>
<keyword evidence="7" id="KW-1185">Reference proteome</keyword>
<dbReference type="InterPro" id="IPR015421">
    <property type="entry name" value="PyrdxlP-dep_Trfase_major"/>
</dbReference>
<dbReference type="PANTHER" id="PTHR42790:SF19">
    <property type="entry name" value="KYNURENINE_ALPHA-AMINOADIPATE AMINOTRANSFERASE, MITOCHONDRIAL"/>
    <property type="match status" value="1"/>
</dbReference>
<dbReference type="InterPro" id="IPR015422">
    <property type="entry name" value="PyrdxlP-dep_Trfase_small"/>
</dbReference>
<dbReference type="CDD" id="cd00609">
    <property type="entry name" value="AAT_like"/>
    <property type="match status" value="1"/>
</dbReference>
<keyword evidence="4" id="KW-0663">Pyridoxal phosphate</keyword>
<sequence>MNDHFADRMHDVPRSFIREILKVTLEPDIISFAGGLPNRAFFPIEPLRIAADKVFREKGGDCLQYSNSEGLVELRGYIARRYKQSQGITVAPEQILITNGSQQALDLLAKVLLNDGESVVMEEPGYLGAIQALSLYRPRFAPVAVHREGMDCAQLAEVVERNKPRLMYTVPNFQNPSGITYDADNRRAVAEIISQREVVLVEDDPYGDLRFSGSAVPSFYHLLPEQTVLLGSFSKTVVPGFRLGWIVAPVELHEKLLIAKQAADLHTCNFTQYVLLQFLTDNDLDHHIAAIVGAYGRQCRAMVAAIDRMFPAGVTCTRPDGGMFLWGTLPEGLRAMDLFERAVTRRVVFVPGEPFYTRPVSSATFRLNFSCVDEPVIEEGIGRLAEALKEMIEG</sequence>
<dbReference type="InterPro" id="IPR050859">
    <property type="entry name" value="Class-I_PLP-dep_aminotransf"/>
</dbReference>
<gene>
    <name evidence="6" type="ORF">DPPLL_17950</name>
</gene>
<dbReference type="GO" id="GO:0008483">
    <property type="term" value="F:transaminase activity"/>
    <property type="evidence" value="ECO:0007669"/>
    <property type="project" value="UniProtKB-KW"/>
</dbReference>
<dbReference type="RefSeq" id="WP_284154456.1">
    <property type="nucleotide sequence ID" value="NZ_AP025516.1"/>
</dbReference>
<accession>A0ABN6M5D5</accession>
<evidence type="ECO:0000256" key="4">
    <source>
        <dbReference type="ARBA" id="ARBA00022898"/>
    </source>
</evidence>
<evidence type="ECO:0000256" key="3">
    <source>
        <dbReference type="ARBA" id="ARBA00022679"/>
    </source>
</evidence>
<organism evidence="6 7">
    <name type="scientific">Desulfofustis limnaeus</name>
    <dbReference type="NCBI Taxonomy" id="2740163"/>
    <lineage>
        <taxon>Bacteria</taxon>
        <taxon>Pseudomonadati</taxon>
        <taxon>Thermodesulfobacteriota</taxon>
        <taxon>Desulfobulbia</taxon>
        <taxon>Desulfobulbales</taxon>
        <taxon>Desulfocapsaceae</taxon>
        <taxon>Desulfofustis</taxon>
    </lineage>
</organism>
<protein>
    <submittedName>
        <fullName evidence="6">Aspartate aminotransferase</fullName>
    </submittedName>
</protein>